<protein>
    <recommendedName>
        <fullName evidence="4">Transmembrane protein</fullName>
    </recommendedName>
</protein>
<feature type="transmembrane region" description="Helical" evidence="1">
    <location>
        <begin position="228"/>
        <end position="247"/>
    </location>
</feature>
<proteinExistence type="predicted"/>
<accession>A0A3E4KWV9</accession>
<dbReference type="EMBL" id="RCXO01000004">
    <property type="protein sequence ID" value="RYT81923.1"/>
    <property type="molecule type" value="Genomic_DNA"/>
</dbReference>
<comment type="caution">
    <text evidence="2">The sequence shown here is derived from an EMBL/GenBank/DDBJ whole genome shotgun (WGS) entry which is preliminary data.</text>
</comment>
<evidence type="ECO:0000256" key="1">
    <source>
        <dbReference type="SAM" id="Phobius"/>
    </source>
</evidence>
<dbReference type="RefSeq" id="WP_117707190.1">
    <property type="nucleotide sequence ID" value="NZ_JAQDHL010000002.1"/>
</dbReference>
<dbReference type="InterPro" id="IPR045692">
    <property type="entry name" value="DUF6057"/>
</dbReference>
<feature type="transmembrane region" description="Helical" evidence="1">
    <location>
        <begin position="253"/>
        <end position="271"/>
    </location>
</feature>
<dbReference type="Proteomes" id="UP000291191">
    <property type="component" value="Unassembled WGS sequence"/>
</dbReference>
<dbReference type="OrthoDB" id="1062594at2"/>
<reference evidence="2 3" key="1">
    <citation type="journal article" date="2019" name="Science, e1252229">
        <title>Invertible promoters mediate bacterial phase variation, antibiotic resistance, and host adaptation in the gut.</title>
        <authorList>
            <person name="Jiang X."/>
            <person name="Hall A.B."/>
            <person name="Arthur T.D."/>
            <person name="Plichta D.R."/>
            <person name="Covington C.T."/>
            <person name="Poyet M."/>
            <person name="Crothers J."/>
            <person name="Moses P.L."/>
            <person name="Tolonen A.C."/>
            <person name="Vlamakis H."/>
            <person name="Alm E.J."/>
            <person name="Xavier R.J."/>
        </authorList>
    </citation>
    <scope>NUCLEOTIDE SEQUENCE [LARGE SCALE GENOMIC DNA]</scope>
    <source>
        <strain evidence="3">bf_0095</strain>
    </source>
</reference>
<gene>
    <name evidence="2" type="ORF">EAJ06_05220</name>
</gene>
<keyword evidence="1" id="KW-0812">Transmembrane</keyword>
<evidence type="ECO:0008006" key="4">
    <source>
        <dbReference type="Google" id="ProtNLM"/>
    </source>
</evidence>
<feature type="transmembrane region" description="Helical" evidence="1">
    <location>
        <begin position="121"/>
        <end position="141"/>
    </location>
</feature>
<organism evidence="2 3">
    <name type="scientific">Bacteroides intestinalis</name>
    <dbReference type="NCBI Taxonomy" id="329854"/>
    <lineage>
        <taxon>Bacteria</taxon>
        <taxon>Pseudomonadati</taxon>
        <taxon>Bacteroidota</taxon>
        <taxon>Bacteroidia</taxon>
        <taxon>Bacteroidales</taxon>
        <taxon>Bacteroidaceae</taxon>
        <taxon>Bacteroides</taxon>
    </lineage>
</organism>
<keyword evidence="1" id="KW-0472">Membrane</keyword>
<evidence type="ECO:0000313" key="2">
    <source>
        <dbReference type="EMBL" id="RYT81923.1"/>
    </source>
</evidence>
<evidence type="ECO:0000313" key="3">
    <source>
        <dbReference type="Proteomes" id="UP000291191"/>
    </source>
</evidence>
<name>A0A3E4KWV9_9BACE</name>
<dbReference type="Pfam" id="PF19529">
    <property type="entry name" value="DUF6057"/>
    <property type="match status" value="1"/>
</dbReference>
<feature type="transmembrane region" description="Helical" evidence="1">
    <location>
        <begin position="7"/>
        <end position="25"/>
    </location>
</feature>
<sequence>MRKQIDSIFVSLFFITCWIFFFYFYPYHLYYKEQITLCVLQPDFLQTYLQKPAFLTEICGDYLTQFFLWTGGGSSILTLTFMLTWLGFRIALLKTGISSHTSLWALLPIVAEWALSCHLEYPLSMSLGLMCSVWAFLLSILSTSTRTRGILHVIMLTILYCAVGAHFFAYVILVIVYECKHFNNYKLSFFLLLISLLIPIGGSYFYFLAPRQSYFYPLISGYMLRQPFVFLLTEGFLLLSLLPALIFRQCKQWIVLFAVLALGTITITKAYNAPEEKTLAFSSEAYFGHWNKVIRLNEDNPYPTYLSAYYTNLAYARQDKLCDELMLHYQPAFHGLLLQINESTGYIYAMASPDALMECGDMAQAQHSAMLAMTFTPHQRSSRMVRKLAEIAIINEDYSVAQKYLRMLSHTSLHRSWAKERLELIKSSQCDSIPYWTHKRRMLPQQDTLFSANQWRTSLANLIESNPQNKMAADYLLCFHLLNKDLQLFKKDYDRYYYPTFGSFPSRLYQEALIACMNEKENPQEQLKHYRISAKVYKDCLQYLSIYEDAKGDGRALEKLFGKTYWFYYYYAQLKP</sequence>
<dbReference type="AlphaFoldDB" id="A0A3E4KWV9"/>
<keyword evidence="3" id="KW-1185">Reference proteome</keyword>
<feature type="transmembrane region" description="Helical" evidence="1">
    <location>
        <begin position="189"/>
        <end position="207"/>
    </location>
</feature>
<feature type="transmembrane region" description="Helical" evidence="1">
    <location>
        <begin position="153"/>
        <end position="177"/>
    </location>
</feature>
<feature type="transmembrane region" description="Helical" evidence="1">
    <location>
        <begin position="66"/>
        <end position="88"/>
    </location>
</feature>
<keyword evidence="1" id="KW-1133">Transmembrane helix</keyword>